<dbReference type="InterPro" id="IPR006143">
    <property type="entry name" value="RND_pump_MFP"/>
</dbReference>
<feature type="signal peptide" evidence="5">
    <location>
        <begin position="1"/>
        <end position="26"/>
    </location>
</feature>
<evidence type="ECO:0000256" key="2">
    <source>
        <dbReference type="ARBA" id="ARBA00009477"/>
    </source>
</evidence>
<dbReference type="Gene3D" id="2.40.50.100">
    <property type="match status" value="1"/>
</dbReference>
<organism evidence="10 11">
    <name type="scientific">Immundisolibacter cernigliae</name>
    <dbReference type="NCBI Taxonomy" id="1810504"/>
    <lineage>
        <taxon>Bacteria</taxon>
        <taxon>Pseudomonadati</taxon>
        <taxon>Pseudomonadota</taxon>
        <taxon>Gammaproteobacteria</taxon>
        <taxon>Immundisolibacterales</taxon>
        <taxon>Immundisolibacteraceae</taxon>
        <taxon>Immundisolibacter</taxon>
    </lineage>
</organism>
<sequence length="398" mass="42208">MHEVRIRFRSSLLAAGLAMLAACGPAAPPQAQRPPPEVGVLEMQPQAFELSTQLPGRTAAFRVAEVRPQVSGIVQKRLFEEGSTVTAGQALYQIDPAPYQAATQRAAAELKRAQTTAEVARLKAERFAPLARSGAVAKQDNDDVQATYRQALANVDAARAALETARIDLGYTRIQAPIAGVISESYITEGALVTAGQPQRLAQVTQLDPIYVDIQRPTAELLQLRREFEAGRLERAGPDSARIELLLEDGSAYSLPGQLQFSGVTVDPGTGSVNLRAVYPNPDHHLLPGMYVRGRLREGVEPAALLVPQRAVTRDAEGRASVLVVGADNKLEVRIIETRRAAGDAWLVGKGLAMGDRVVVRGPLSLMPGMPVNPVPADAKPAAPGAPSPAAPKAAGHG</sequence>
<dbReference type="NCBIfam" id="TIGR01730">
    <property type="entry name" value="RND_mfp"/>
    <property type="match status" value="1"/>
</dbReference>
<dbReference type="InterPro" id="IPR058624">
    <property type="entry name" value="MdtA-like_HH"/>
</dbReference>
<comment type="subcellular location">
    <subcellularLocation>
        <location evidence="1">Cell inner membrane</location>
        <topology evidence="1">Lipid-anchor</topology>
    </subcellularLocation>
</comment>
<evidence type="ECO:0000259" key="8">
    <source>
        <dbReference type="Pfam" id="PF25944"/>
    </source>
</evidence>
<dbReference type="GO" id="GO:0046677">
    <property type="term" value="P:response to antibiotic"/>
    <property type="evidence" value="ECO:0007669"/>
    <property type="project" value="TreeGrafter"/>
</dbReference>
<dbReference type="Proteomes" id="UP000092952">
    <property type="component" value="Chromosome"/>
</dbReference>
<dbReference type="FunCoup" id="A0A1B1YVS9">
    <property type="interactions" value="388"/>
</dbReference>
<keyword evidence="3" id="KW-0175">Coiled coil</keyword>
<dbReference type="SUPFAM" id="SSF111369">
    <property type="entry name" value="HlyD-like secretion proteins"/>
    <property type="match status" value="1"/>
</dbReference>
<dbReference type="PANTHER" id="PTHR30158:SF3">
    <property type="entry name" value="MULTIDRUG EFFLUX PUMP SUBUNIT ACRA-RELATED"/>
    <property type="match status" value="1"/>
</dbReference>
<dbReference type="STRING" id="1810504.PG2T_12535"/>
<dbReference type="PROSITE" id="PS51257">
    <property type="entry name" value="PROKAR_LIPOPROTEIN"/>
    <property type="match status" value="1"/>
</dbReference>
<keyword evidence="5" id="KW-0732">Signal</keyword>
<dbReference type="Gene3D" id="2.40.420.20">
    <property type="match status" value="1"/>
</dbReference>
<dbReference type="OrthoDB" id="9800613at2"/>
<dbReference type="Gene3D" id="2.40.30.170">
    <property type="match status" value="1"/>
</dbReference>
<dbReference type="GO" id="GO:0022857">
    <property type="term" value="F:transmembrane transporter activity"/>
    <property type="evidence" value="ECO:0007669"/>
    <property type="project" value="InterPro"/>
</dbReference>
<evidence type="ECO:0000256" key="3">
    <source>
        <dbReference type="SAM" id="Coils"/>
    </source>
</evidence>
<evidence type="ECO:0000259" key="6">
    <source>
        <dbReference type="Pfam" id="PF25876"/>
    </source>
</evidence>
<evidence type="ECO:0000313" key="10">
    <source>
        <dbReference type="EMBL" id="ANX04915.1"/>
    </source>
</evidence>
<dbReference type="GO" id="GO:0005886">
    <property type="term" value="C:plasma membrane"/>
    <property type="evidence" value="ECO:0007669"/>
    <property type="project" value="UniProtKB-SubCell"/>
</dbReference>
<gene>
    <name evidence="10" type="ORF">PG2T_12535</name>
</gene>
<evidence type="ECO:0000259" key="9">
    <source>
        <dbReference type="Pfam" id="PF25967"/>
    </source>
</evidence>
<dbReference type="KEGG" id="gbi:PG2T_12535"/>
<dbReference type="RefSeq" id="WP_068806072.1">
    <property type="nucleotide sequence ID" value="NZ_CP014671.1"/>
</dbReference>
<dbReference type="FunFam" id="2.40.420.20:FF:000001">
    <property type="entry name" value="Efflux RND transporter periplasmic adaptor subunit"/>
    <property type="match status" value="1"/>
</dbReference>
<accession>A0A1B1YVS9</accession>
<evidence type="ECO:0000313" key="11">
    <source>
        <dbReference type="Proteomes" id="UP000092952"/>
    </source>
</evidence>
<feature type="domain" description="Multidrug resistance protein MdtA-like alpha-helical hairpin" evidence="6">
    <location>
        <begin position="104"/>
        <end position="172"/>
    </location>
</feature>
<dbReference type="Pfam" id="PF25917">
    <property type="entry name" value="BSH_RND"/>
    <property type="match status" value="1"/>
</dbReference>
<feature type="region of interest" description="Disordered" evidence="4">
    <location>
        <begin position="377"/>
        <end position="398"/>
    </location>
</feature>
<feature type="domain" description="Multidrug resistance protein MdtA-like barrel-sandwich hybrid" evidence="7">
    <location>
        <begin position="62"/>
        <end position="203"/>
    </location>
</feature>
<dbReference type="InParanoid" id="A0A1B1YVS9"/>
<name>A0A1B1YVS9_9GAMM</name>
<dbReference type="InterPro" id="IPR058625">
    <property type="entry name" value="MdtA-like_BSH"/>
</dbReference>
<evidence type="ECO:0000256" key="1">
    <source>
        <dbReference type="ARBA" id="ARBA00004519"/>
    </source>
</evidence>
<feature type="coiled-coil region" evidence="3">
    <location>
        <begin position="105"/>
        <end position="168"/>
    </location>
</feature>
<dbReference type="EMBL" id="CP014671">
    <property type="protein sequence ID" value="ANX04915.1"/>
    <property type="molecule type" value="Genomic_DNA"/>
</dbReference>
<dbReference type="InterPro" id="IPR058627">
    <property type="entry name" value="MdtA-like_C"/>
</dbReference>
<proteinExistence type="inferred from homology"/>
<dbReference type="InterPro" id="IPR058626">
    <property type="entry name" value="MdtA-like_b-barrel"/>
</dbReference>
<dbReference type="Pfam" id="PF25967">
    <property type="entry name" value="RND-MFP_C"/>
    <property type="match status" value="1"/>
</dbReference>
<dbReference type="AlphaFoldDB" id="A0A1B1YVS9"/>
<dbReference type="Pfam" id="PF25944">
    <property type="entry name" value="Beta-barrel_RND"/>
    <property type="match status" value="1"/>
</dbReference>
<evidence type="ECO:0000259" key="7">
    <source>
        <dbReference type="Pfam" id="PF25917"/>
    </source>
</evidence>
<dbReference type="Pfam" id="PF25876">
    <property type="entry name" value="HH_MFP_RND"/>
    <property type="match status" value="1"/>
</dbReference>
<comment type="similarity">
    <text evidence="2">Belongs to the membrane fusion protein (MFP) (TC 8.A.1) family.</text>
</comment>
<feature type="chain" id="PRO_5008533138" evidence="5">
    <location>
        <begin position="27"/>
        <end position="398"/>
    </location>
</feature>
<evidence type="ECO:0000256" key="4">
    <source>
        <dbReference type="SAM" id="MobiDB-lite"/>
    </source>
</evidence>
<keyword evidence="11" id="KW-1185">Reference proteome</keyword>
<dbReference type="PANTHER" id="PTHR30158">
    <property type="entry name" value="ACRA/E-RELATED COMPONENT OF DRUG EFFLUX TRANSPORTER"/>
    <property type="match status" value="1"/>
</dbReference>
<reference evidence="11" key="1">
    <citation type="submission" date="2016-03" db="EMBL/GenBank/DDBJ databases">
        <title>Complete genome sequence of Solimmundus cernigliae, representing a novel lineage of polycyclic aromatic hydrocarbon degraders within the Gammaproteobacteria.</title>
        <authorList>
            <person name="Singleton D.R."/>
            <person name="Dickey A.N."/>
            <person name="Scholl E.H."/>
            <person name="Wright F.A."/>
            <person name="Aitken M.D."/>
        </authorList>
    </citation>
    <scope>NUCLEOTIDE SEQUENCE [LARGE SCALE GENOMIC DNA]</scope>
    <source>
        <strain evidence="11">TR3.2</strain>
    </source>
</reference>
<evidence type="ECO:0000256" key="5">
    <source>
        <dbReference type="SAM" id="SignalP"/>
    </source>
</evidence>
<feature type="domain" description="Multidrug resistance protein MdtA-like C-terminal permuted SH3" evidence="9">
    <location>
        <begin position="304"/>
        <end position="362"/>
    </location>
</feature>
<feature type="domain" description="Multidrug resistance protein MdtA-like beta-barrel" evidence="8">
    <location>
        <begin position="209"/>
        <end position="299"/>
    </location>
</feature>
<protein>
    <submittedName>
        <fullName evidence="10">Efflux transporter periplasmic adaptor subunit</fullName>
    </submittedName>
</protein>
<dbReference type="Gene3D" id="1.10.287.470">
    <property type="entry name" value="Helix hairpin bin"/>
    <property type="match status" value="1"/>
</dbReference>